<dbReference type="EMBL" id="JACEEZ010016757">
    <property type="protein sequence ID" value="KAG0718028.1"/>
    <property type="molecule type" value="Genomic_DNA"/>
</dbReference>
<name>A0A8J4XZA5_CHIOP</name>
<protein>
    <submittedName>
        <fullName evidence="1">Uncharacterized protein</fullName>
    </submittedName>
</protein>
<keyword evidence="2" id="KW-1185">Reference proteome</keyword>
<organism evidence="1 2">
    <name type="scientific">Chionoecetes opilio</name>
    <name type="common">Atlantic snow crab</name>
    <name type="synonym">Cancer opilio</name>
    <dbReference type="NCBI Taxonomy" id="41210"/>
    <lineage>
        <taxon>Eukaryota</taxon>
        <taxon>Metazoa</taxon>
        <taxon>Ecdysozoa</taxon>
        <taxon>Arthropoda</taxon>
        <taxon>Crustacea</taxon>
        <taxon>Multicrustacea</taxon>
        <taxon>Malacostraca</taxon>
        <taxon>Eumalacostraca</taxon>
        <taxon>Eucarida</taxon>
        <taxon>Decapoda</taxon>
        <taxon>Pleocyemata</taxon>
        <taxon>Brachyura</taxon>
        <taxon>Eubrachyura</taxon>
        <taxon>Majoidea</taxon>
        <taxon>Majidae</taxon>
        <taxon>Chionoecetes</taxon>
    </lineage>
</organism>
<dbReference type="Proteomes" id="UP000770661">
    <property type="component" value="Unassembled WGS sequence"/>
</dbReference>
<evidence type="ECO:0000313" key="2">
    <source>
        <dbReference type="Proteomes" id="UP000770661"/>
    </source>
</evidence>
<accession>A0A8J4XZA5</accession>
<evidence type="ECO:0000313" key="1">
    <source>
        <dbReference type="EMBL" id="KAG0718028.1"/>
    </source>
</evidence>
<reference evidence="1" key="1">
    <citation type="submission" date="2020-07" db="EMBL/GenBank/DDBJ databases">
        <title>The High-quality genome of the commercially important snow crab, Chionoecetes opilio.</title>
        <authorList>
            <person name="Jeong J.-H."/>
            <person name="Ryu S."/>
        </authorList>
    </citation>
    <scope>NUCLEOTIDE SEQUENCE</scope>
    <source>
        <strain evidence="1">MADBK_172401_WGS</strain>
        <tissue evidence="1">Digestive gland</tissue>
    </source>
</reference>
<dbReference type="OrthoDB" id="8060926at2759"/>
<sequence length="489" mass="55338">MRERLLTFIESTSDPFAVEIPYHRTCWVKYISATSDTGKEDPNLHLQHVHLSEVKEMWFKHIRNVVQEQHELCPLQSLLQDYIQMLRNFGMNVGVVKSCTIKTMIQEEFNDRIGFHERYQKSHSALVYDTYSGGSYAEAAINCWGVTDDQLISTVAQRINAHASQAQVMSWPPHVDELVDSEDSDELLYKFVTLLKKPRAGEDQNDLAVLALTYLLTSYITGKQTSFKVKLAVTLYGLTRSREIIDLMHKFFLGISYKDVLNLYDAWAKFDIETNRACPDELAMSQPGTAVMDNDDFKDDTLTGANTSHRTNVMFVQPQTLVETSAVSRHSLSIPTTDDMKALCASQPLVQPYKTVQCGTPSIRLAANIDAPYETNMQRKRSFIHVLARLDENMKPRVVSEQTVGAVAGFQASVQPSVVKSKPYYFLTFPDPPHKSVVHEVMKRLVLVAIAKNMPFIQLVGDQPVSVLVSFMKAYAIVKFFLYHSFDGA</sequence>
<gene>
    <name evidence="1" type="ORF">GWK47_053289</name>
</gene>
<dbReference type="PANTHER" id="PTHR47018:SF3">
    <property type="entry name" value="MYCBP-ASSOCIATED PROTEIN"/>
    <property type="match status" value="1"/>
</dbReference>
<dbReference type="PANTHER" id="PTHR47018">
    <property type="entry name" value="CXC DOMAIN-CONTAINING PROTEIN-RELATED"/>
    <property type="match status" value="1"/>
</dbReference>
<comment type="caution">
    <text evidence="1">The sequence shown here is derived from an EMBL/GenBank/DDBJ whole genome shotgun (WGS) entry which is preliminary data.</text>
</comment>
<proteinExistence type="predicted"/>
<dbReference type="AlphaFoldDB" id="A0A8J4XZA5"/>